<protein>
    <submittedName>
        <fullName evidence="3">Type I pullulanase</fullName>
        <ecNumber evidence="3">3.2.1.41</ecNumber>
    </submittedName>
</protein>
<keyword evidence="4" id="KW-1185">Reference proteome</keyword>
<dbReference type="GO" id="GO:0051060">
    <property type="term" value="F:pullulanase activity"/>
    <property type="evidence" value="ECO:0007669"/>
    <property type="project" value="UniProtKB-EC"/>
</dbReference>
<proteinExistence type="inferred from homology"/>
<evidence type="ECO:0000256" key="1">
    <source>
        <dbReference type="ARBA" id="ARBA00008061"/>
    </source>
</evidence>
<gene>
    <name evidence="3" type="primary">pulA</name>
    <name evidence="3" type="ORF">RGC78_14965</name>
</gene>
<dbReference type="Pfam" id="PF02922">
    <property type="entry name" value="CBM_48"/>
    <property type="match status" value="1"/>
</dbReference>
<dbReference type="InterPro" id="IPR013783">
    <property type="entry name" value="Ig-like_fold"/>
</dbReference>
<keyword evidence="3" id="KW-0378">Hydrolase</keyword>
<dbReference type="InterPro" id="IPR004193">
    <property type="entry name" value="Glyco_hydro_13_N"/>
</dbReference>
<reference evidence="3 4" key="1">
    <citation type="submission" date="2023-09" db="EMBL/GenBank/DDBJ databases">
        <authorList>
            <person name="Zhai L."/>
        </authorList>
    </citation>
    <scope>NUCLEOTIDE SEQUENCE [LARGE SCALE GENOMIC DNA]</scope>
    <source>
        <strain evidence="3 4">5 N-1</strain>
    </source>
</reference>
<dbReference type="InterPro" id="IPR013780">
    <property type="entry name" value="Glyco_hydro_b"/>
</dbReference>
<dbReference type="SUPFAM" id="SSF81296">
    <property type="entry name" value="E set domains"/>
    <property type="match status" value="1"/>
</dbReference>
<dbReference type="InterPro" id="IPR014756">
    <property type="entry name" value="Ig_E-set"/>
</dbReference>
<name>A0ABU1EK51_9CLOT</name>
<dbReference type="Gene3D" id="3.20.20.80">
    <property type="entry name" value="Glycosidases"/>
    <property type="match status" value="1"/>
</dbReference>
<sequence length="652" mass="75387">MMQSILYEYENYCGKLGAIYSKEKTTFILWAPVSKSVRVILYYKEKNEVFDMKKREEGIWSLELLGDFNGVYYNYLVNNEQNEIEVVDPYAKAVNVNGNRGMVIDLESTNPKDWDEDIKPKFTNATDAIIYEIHVRDFSISETSGVNDKFRGKYNGVYEKETKIPGTNYPTCLEYIKELGITHVHLMPAFDYATVDESNVSSENYNWGYDPKNFNVPEGSYSLDPFNGEKRIIEFKNMIKTLHEHGIRVIMDVVYNHTHSTYSSNLNCIVPSYYYRKNNDGWFSNGSGCGNELATEKKMVKKFIIDSLIYWASEYHIDGFRFDLMGLYDIEIMKDIRRSLDKIDKSILMYGEAWTGGASPLPEWDKCIKFNISKFGDMNIAAFSDDIRDGIKGNVFDSHSKGFISGAGILEETIKFGVVASTKHNQINYESLKYSKFPWANEPYQTVTYASAHDNYTLWDKICMSNNNFSKEDLKAMNKLSAAIILTSQGIPFFQAGEEFLRTKKNKDGSLNGNSYNSPDSVNELQWNRTVEYKDVVDYYKGLIRLRKFCKGFRMDTSNEIRENLRFLEKKINFDNDRIVAFYINLSYLQTNWTEVCVIYNANPNSVEIKLNKNGWYVIVNEDKAGIDKLTYIENNVVKVHKLSCYVLVKKD</sequence>
<organism evidence="3 4">
    <name type="scientific">Clostridium aquiflavi</name>
    <dbReference type="NCBI Taxonomy" id="3073603"/>
    <lineage>
        <taxon>Bacteria</taxon>
        <taxon>Bacillati</taxon>
        <taxon>Bacillota</taxon>
        <taxon>Clostridia</taxon>
        <taxon>Eubacteriales</taxon>
        <taxon>Clostridiaceae</taxon>
        <taxon>Clostridium</taxon>
    </lineage>
</organism>
<dbReference type="Proteomes" id="UP001256646">
    <property type="component" value="Unassembled WGS sequence"/>
</dbReference>
<dbReference type="SUPFAM" id="SSF51445">
    <property type="entry name" value="(Trans)glycosidases"/>
    <property type="match status" value="1"/>
</dbReference>
<dbReference type="EMBL" id="JAVJAN010000056">
    <property type="protein sequence ID" value="MDR5588769.1"/>
    <property type="molecule type" value="Genomic_DNA"/>
</dbReference>
<dbReference type="Pfam" id="PF21653">
    <property type="entry name" value="pulA_all-beta"/>
    <property type="match status" value="1"/>
</dbReference>
<dbReference type="InterPro" id="IPR049117">
    <property type="entry name" value="pulA_all-beta"/>
</dbReference>
<evidence type="ECO:0000259" key="2">
    <source>
        <dbReference type="SMART" id="SM00642"/>
    </source>
</evidence>
<dbReference type="CDD" id="cd02860">
    <property type="entry name" value="E_set_Pullulanase"/>
    <property type="match status" value="1"/>
</dbReference>
<dbReference type="EC" id="3.2.1.41" evidence="3"/>
<comment type="similarity">
    <text evidence="1">Belongs to the glycosyl hydrolase 13 family.</text>
</comment>
<dbReference type="NCBIfam" id="TIGR02104">
    <property type="entry name" value="pulA_typeI"/>
    <property type="match status" value="1"/>
</dbReference>
<dbReference type="PANTHER" id="PTHR43002">
    <property type="entry name" value="GLYCOGEN DEBRANCHING ENZYME"/>
    <property type="match status" value="1"/>
</dbReference>
<dbReference type="InterPro" id="IPR006047">
    <property type="entry name" value="GH13_cat_dom"/>
</dbReference>
<dbReference type="SMART" id="SM00642">
    <property type="entry name" value="Aamy"/>
    <property type="match status" value="1"/>
</dbReference>
<feature type="domain" description="Glycosyl hydrolase family 13 catalytic" evidence="2">
    <location>
        <begin position="132"/>
        <end position="547"/>
    </location>
</feature>
<keyword evidence="3" id="KW-0326">Glycosidase</keyword>
<dbReference type="CDD" id="cd11341">
    <property type="entry name" value="AmyAc_Pullulanase_LD-like"/>
    <property type="match status" value="1"/>
</dbReference>
<dbReference type="InterPro" id="IPR011840">
    <property type="entry name" value="PulA_typeI"/>
</dbReference>
<dbReference type="InterPro" id="IPR017853">
    <property type="entry name" value="GH"/>
</dbReference>
<evidence type="ECO:0000313" key="3">
    <source>
        <dbReference type="EMBL" id="MDR5588769.1"/>
    </source>
</evidence>
<comment type="caution">
    <text evidence="3">The sequence shown here is derived from an EMBL/GenBank/DDBJ whole genome shotgun (WGS) entry which is preliminary data.</text>
</comment>
<dbReference type="RefSeq" id="WP_252214016.1">
    <property type="nucleotide sequence ID" value="NZ_JAVJAN010000056.1"/>
</dbReference>
<dbReference type="Gene3D" id="2.60.40.10">
    <property type="entry name" value="Immunoglobulins"/>
    <property type="match status" value="1"/>
</dbReference>
<accession>A0ABU1EK51</accession>
<dbReference type="Gene3D" id="2.60.40.1180">
    <property type="entry name" value="Golgi alpha-mannosidase II"/>
    <property type="match status" value="1"/>
</dbReference>
<evidence type="ECO:0000313" key="4">
    <source>
        <dbReference type="Proteomes" id="UP001256646"/>
    </source>
</evidence>
<dbReference type="Pfam" id="PF00128">
    <property type="entry name" value="Alpha-amylase"/>
    <property type="match status" value="1"/>
</dbReference>